<sequence>MFKKTVLLLAVVSFPSLASPQQLVLMPVL</sequence>
<reference evidence="1" key="1">
    <citation type="submission" date="2020-05" db="EMBL/GenBank/DDBJ databases">
        <authorList>
            <person name="Chiriac C."/>
            <person name="Salcher M."/>
            <person name="Ghai R."/>
            <person name="Kavagutti S V."/>
        </authorList>
    </citation>
    <scope>NUCLEOTIDE SEQUENCE</scope>
</reference>
<dbReference type="EMBL" id="CAFAZY010000008">
    <property type="protein sequence ID" value="CAB4839928.1"/>
    <property type="molecule type" value="Genomic_DNA"/>
</dbReference>
<gene>
    <name evidence="1" type="ORF">UFOPK3255_00144</name>
</gene>
<evidence type="ECO:0000313" key="1">
    <source>
        <dbReference type="EMBL" id="CAB4839928.1"/>
    </source>
</evidence>
<organism evidence="1">
    <name type="scientific">freshwater metagenome</name>
    <dbReference type="NCBI Taxonomy" id="449393"/>
    <lineage>
        <taxon>unclassified sequences</taxon>
        <taxon>metagenomes</taxon>
        <taxon>ecological metagenomes</taxon>
    </lineage>
</organism>
<proteinExistence type="predicted"/>
<name>A0A6J7B672_9ZZZZ</name>
<protein>
    <submittedName>
        <fullName evidence="1">Unannotated protein</fullName>
    </submittedName>
</protein>
<dbReference type="AlphaFoldDB" id="A0A6J7B672"/>
<accession>A0A6J7B672</accession>